<gene>
    <name evidence="2" type="ORF">llap_8060</name>
</gene>
<dbReference type="PANTHER" id="PTHR33395:SF22">
    <property type="entry name" value="REVERSE TRANSCRIPTASE DOMAIN-CONTAINING PROTEIN"/>
    <property type="match status" value="1"/>
</dbReference>
<dbReference type="Proteomes" id="UP000233556">
    <property type="component" value="Unassembled WGS sequence"/>
</dbReference>
<reference evidence="3" key="1">
    <citation type="submission" date="2017-11" db="EMBL/GenBank/DDBJ databases">
        <authorList>
            <person name="Lima N.C."/>
            <person name="Parody-Merino A.M."/>
            <person name="Battley P.F."/>
            <person name="Fidler A.E."/>
            <person name="Prosdocimi F."/>
        </authorList>
    </citation>
    <scope>NUCLEOTIDE SEQUENCE [LARGE SCALE GENOMIC DNA]</scope>
</reference>
<proteinExistence type="predicted"/>
<organism evidence="2 3">
    <name type="scientific">Limosa lapponica baueri</name>
    <dbReference type="NCBI Taxonomy" id="1758121"/>
    <lineage>
        <taxon>Eukaryota</taxon>
        <taxon>Metazoa</taxon>
        <taxon>Chordata</taxon>
        <taxon>Craniata</taxon>
        <taxon>Vertebrata</taxon>
        <taxon>Euteleostomi</taxon>
        <taxon>Archelosauria</taxon>
        <taxon>Archosauria</taxon>
        <taxon>Dinosauria</taxon>
        <taxon>Saurischia</taxon>
        <taxon>Theropoda</taxon>
        <taxon>Coelurosauria</taxon>
        <taxon>Aves</taxon>
        <taxon>Neognathae</taxon>
        <taxon>Neoaves</taxon>
        <taxon>Charadriiformes</taxon>
        <taxon>Scolopacidae</taxon>
        <taxon>Limosa</taxon>
    </lineage>
</organism>
<keyword evidence="2" id="KW-0548">Nucleotidyltransferase</keyword>
<dbReference type="GO" id="GO:0031012">
    <property type="term" value="C:extracellular matrix"/>
    <property type="evidence" value="ECO:0007669"/>
    <property type="project" value="TreeGrafter"/>
</dbReference>
<feature type="transmembrane region" description="Helical" evidence="1">
    <location>
        <begin position="21"/>
        <end position="41"/>
    </location>
</feature>
<evidence type="ECO:0000256" key="1">
    <source>
        <dbReference type="SAM" id="Phobius"/>
    </source>
</evidence>
<reference evidence="3" key="2">
    <citation type="submission" date="2017-12" db="EMBL/GenBank/DDBJ databases">
        <title>Genome sequence of the Bar-tailed Godwit (Limosa lapponica baueri).</title>
        <authorList>
            <person name="Lima N.C.B."/>
            <person name="Parody-Merino A.M."/>
            <person name="Battley P.F."/>
            <person name="Fidler A.E."/>
            <person name="Prosdocimi F."/>
        </authorList>
    </citation>
    <scope>NUCLEOTIDE SEQUENCE [LARGE SCALE GENOMIC DNA]</scope>
</reference>
<keyword evidence="1" id="KW-0472">Membrane</keyword>
<dbReference type="OrthoDB" id="416454at2759"/>
<dbReference type="GO" id="GO:0003964">
    <property type="term" value="F:RNA-directed DNA polymerase activity"/>
    <property type="evidence" value="ECO:0007669"/>
    <property type="project" value="UniProtKB-KW"/>
</dbReference>
<name>A0A2I0U6N7_LIMLA</name>
<dbReference type="PANTHER" id="PTHR33395">
    <property type="entry name" value="TRANSCRIPTASE, PUTATIVE-RELATED-RELATED"/>
    <property type="match status" value="1"/>
</dbReference>
<sequence>MTSSNQQHGRGNPLKEIQKVYVLDSIGVTILLISSGVTLTFQQQFEEQNWILQLHWKTFCFPNAPLQNGANETPGSVADPHGSKEGVQQAHYPDFRRADFGLLRYLLGRVMWEKALEGRGVQESWLVFKDHLLQAQEPRIPRKKKSGKKARRPAWLNKELLDKLKSKKEAYRGWNQEQIDWENTENLSEWPGTRLGKLKPRENLIWPETSRTTGKTSVYVRDKGKTREDVGPLWKETGDLVTRDMEKAEVLNDFFALVFTSRGSNYTSQVAEGKNRAYENKELPTIEENQVQDQLRNLKVHKSMGPDEIHPWVPGELADEFAKPPSTIFEKSWQSGEVPSDWKRGNITPIFKKEKKENPGYYRLVSLTSVPRKIMEQMLL</sequence>
<evidence type="ECO:0000313" key="3">
    <source>
        <dbReference type="Proteomes" id="UP000233556"/>
    </source>
</evidence>
<evidence type="ECO:0000313" key="2">
    <source>
        <dbReference type="EMBL" id="PKU41633.1"/>
    </source>
</evidence>
<accession>A0A2I0U6N7</accession>
<dbReference type="GO" id="GO:0061343">
    <property type="term" value="P:cell adhesion involved in heart morphogenesis"/>
    <property type="evidence" value="ECO:0007669"/>
    <property type="project" value="TreeGrafter"/>
</dbReference>
<keyword evidence="2" id="KW-0808">Transferase</keyword>
<dbReference type="AlphaFoldDB" id="A0A2I0U6N7"/>
<keyword evidence="3" id="KW-1185">Reference proteome</keyword>
<protein>
    <submittedName>
        <fullName evidence="2">Rna-directed dna polymerase from mobile element jockey-like protein</fullName>
    </submittedName>
</protein>
<dbReference type="GO" id="GO:0007508">
    <property type="term" value="P:larval heart development"/>
    <property type="evidence" value="ECO:0007669"/>
    <property type="project" value="TreeGrafter"/>
</dbReference>
<dbReference type="EMBL" id="KZ506094">
    <property type="protein sequence ID" value="PKU41633.1"/>
    <property type="molecule type" value="Genomic_DNA"/>
</dbReference>
<keyword evidence="1" id="KW-1133">Transmembrane helix</keyword>
<keyword evidence="1" id="KW-0812">Transmembrane</keyword>
<keyword evidence="2" id="KW-0695">RNA-directed DNA polymerase</keyword>